<dbReference type="NCBIfam" id="TIGR00879">
    <property type="entry name" value="SP"/>
    <property type="match status" value="1"/>
</dbReference>
<keyword evidence="5 10" id="KW-1133">Transmembrane helix</keyword>
<dbReference type="GeneID" id="39590823"/>
<dbReference type="OrthoDB" id="6133115at2759"/>
<feature type="transmembrane region" description="Helical" evidence="10">
    <location>
        <begin position="46"/>
        <end position="64"/>
    </location>
</feature>
<evidence type="ECO:0000256" key="8">
    <source>
        <dbReference type="RuleBase" id="RU003346"/>
    </source>
</evidence>
<evidence type="ECO:0000256" key="6">
    <source>
        <dbReference type="ARBA" id="ARBA00023136"/>
    </source>
</evidence>
<dbReference type="PANTHER" id="PTHR48022:SF36">
    <property type="entry name" value="LACTOSE PERMEASE, PUTATIVE (AFU_ORTHOLOGUE AFUA_1G17310)-RELATED"/>
    <property type="match status" value="1"/>
</dbReference>
<dbReference type="GO" id="GO:0005351">
    <property type="term" value="F:carbohydrate:proton symporter activity"/>
    <property type="evidence" value="ECO:0007669"/>
    <property type="project" value="TreeGrafter"/>
</dbReference>
<dbReference type="InterPro" id="IPR050360">
    <property type="entry name" value="MFS_Sugar_Transporters"/>
</dbReference>
<dbReference type="GO" id="GO:0016020">
    <property type="term" value="C:membrane"/>
    <property type="evidence" value="ECO:0007669"/>
    <property type="project" value="UniProtKB-SubCell"/>
</dbReference>
<feature type="transmembrane region" description="Helical" evidence="10">
    <location>
        <begin position="473"/>
        <end position="491"/>
    </location>
</feature>
<dbReference type="InterPro" id="IPR036259">
    <property type="entry name" value="MFS_trans_sf"/>
</dbReference>
<feature type="transmembrane region" description="Helical" evidence="10">
    <location>
        <begin position="84"/>
        <end position="109"/>
    </location>
</feature>
<proteinExistence type="inferred from homology"/>
<dbReference type="AlphaFoldDB" id="A0A427Y0U4"/>
<dbReference type="Proteomes" id="UP000279236">
    <property type="component" value="Unassembled WGS sequence"/>
</dbReference>
<evidence type="ECO:0000256" key="1">
    <source>
        <dbReference type="ARBA" id="ARBA00004141"/>
    </source>
</evidence>
<dbReference type="EMBL" id="RSCE01000003">
    <property type="protein sequence ID" value="RSH84756.1"/>
    <property type="molecule type" value="Genomic_DNA"/>
</dbReference>
<evidence type="ECO:0000313" key="12">
    <source>
        <dbReference type="EMBL" id="RSH84756.1"/>
    </source>
</evidence>
<dbReference type="PROSITE" id="PS50850">
    <property type="entry name" value="MFS"/>
    <property type="match status" value="1"/>
</dbReference>
<evidence type="ECO:0000313" key="13">
    <source>
        <dbReference type="Proteomes" id="UP000279236"/>
    </source>
</evidence>
<feature type="transmembrane region" description="Helical" evidence="10">
    <location>
        <begin position="444"/>
        <end position="461"/>
    </location>
</feature>
<evidence type="ECO:0000259" key="11">
    <source>
        <dbReference type="PROSITE" id="PS50850"/>
    </source>
</evidence>
<gene>
    <name evidence="12" type="ORF">EHS24_006280</name>
</gene>
<comment type="caution">
    <text evidence="12">The sequence shown here is derived from an EMBL/GenBank/DDBJ whole genome shotgun (WGS) entry which is preliminary data.</text>
</comment>
<dbReference type="FunFam" id="1.20.1250.20:FF:000217">
    <property type="entry name" value="MFS lactose permease, putative"/>
    <property type="match status" value="1"/>
</dbReference>
<evidence type="ECO:0000256" key="9">
    <source>
        <dbReference type="SAM" id="MobiDB-lite"/>
    </source>
</evidence>
<feature type="transmembrane region" description="Helical" evidence="10">
    <location>
        <begin position="366"/>
        <end position="389"/>
    </location>
</feature>
<keyword evidence="13" id="KW-1185">Reference proteome</keyword>
<feature type="region of interest" description="Disordered" evidence="9">
    <location>
        <begin position="1"/>
        <end position="25"/>
    </location>
</feature>
<comment type="similarity">
    <text evidence="2 8">Belongs to the major facilitator superfamily. Sugar transporter (TC 2.A.1.1) family.</text>
</comment>
<feature type="transmembrane region" description="Helical" evidence="10">
    <location>
        <begin position="409"/>
        <end position="432"/>
    </location>
</feature>
<feature type="transmembrane region" description="Helical" evidence="10">
    <location>
        <begin position="180"/>
        <end position="204"/>
    </location>
</feature>
<feature type="transmembrane region" description="Helical" evidence="10">
    <location>
        <begin position="121"/>
        <end position="140"/>
    </location>
</feature>
<dbReference type="InterPro" id="IPR005828">
    <property type="entry name" value="MFS_sugar_transport-like"/>
</dbReference>
<sequence>MSDFEKSDRDAAAHLDHKEPEHGGDQDDLAAVIASSNIQRWSATSIKLYLSVFCSCCCAFANGYDGSLMTAIEAMPHFQQTFNVGTTGALIGTVFSLYTVGSMIGAPFAAVLSDKYGRRKAMFAGSWVIIVGMIIMATSSHIAQFIVGRFILGFGIAIMTVAAPAYSMEIAPPQWRGRCTGIYNCGWFGGSIPAAAVTFGTSYINSNLSWRLPVIFQAVACFIVIGLVFVIPESPRYLIANGDVEGAHAFLTKYHGNGDPNAPLVQFELKEMQASISQDGIDKRWWDYRPLFLTRGGRWRMTQVLMISIFGQFSGNGLGYFNTVIYNNLGITSVAKQLGYNLLNQVVSAICALSAASITDRMPRRAILPAGTLMCAVLLGINSGLSAVLDRQTHRGDGSVSSSVAQGALAAYFLFNCMYSFTYTPLQGVLPVESLTTTMRAKGLAASGFIVSAIGFINQFAGPIGLANLGYKYIYVFVGWDVVEAVLWYLLCVESQGRSLEELDWIYEQPHPVKASKMYKKIVVSEGGFIAN</sequence>
<dbReference type="RefSeq" id="XP_028478204.1">
    <property type="nucleotide sequence ID" value="XM_028621752.1"/>
</dbReference>
<organism evidence="12 13">
    <name type="scientific">Apiotrichum porosum</name>
    <dbReference type="NCBI Taxonomy" id="105984"/>
    <lineage>
        <taxon>Eukaryota</taxon>
        <taxon>Fungi</taxon>
        <taxon>Dikarya</taxon>
        <taxon>Basidiomycota</taxon>
        <taxon>Agaricomycotina</taxon>
        <taxon>Tremellomycetes</taxon>
        <taxon>Trichosporonales</taxon>
        <taxon>Trichosporonaceae</taxon>
        <taxon>Apiotrichum</taxon>
    </lineage>
</organism>
<feature type="transmembrane region" description="Helical" evidence="10">
    <location>
        <begin position="210"/>
        <end position="231"/>
    </location>
</feature>
<dbReference type="InterPro" id="IPR020846">
    <property type="entry name" value="MFS_dom"/>
</dbReference>
<evidence type="ECO:0000256" key="10">
    <source>
        <dbReference type="SAM" id="Phobius"/>
    </source>
</evidence>
<evidence type="ECO:0000256" key="3">
    <source>
        <dbReference type="ARBA" id="ARBA00022448"/>
    </source>
</evidence>
<dbReference type="PANTHER" id="PTHR48022">
    <property type="entry name" value="PLASTIDIC GLUCOSE TRANSPORTER 4"/>
    <property type="match status" value="1"/>
</dbReference>
<accession>A0A427Y0U4</accession>
<keyword evidence="6 10" id="KW-0472">Membrane</keyword>
<feature type="domain" description="Major facilitator superfamily (MFS) profile" evidence="11">
    <location>
        <begin position="51"/>
        <end position="496"/>
    </location>
</feature>
<comment type="subcellular location">
    <subcellularLocation>
        <location evidence="1">Membrane</location>
        <topology evidence="1">Multi-pass membrane protein</topology>
    </subcellularLocation>
</comment>
<dbReference type="PROSITE" id="PS00216">
    <property type="entry name" value="SUGAR_TRANSPORT_1"/>
    <property type="match status" value="1"/>
</dbReference>
<evidence type="ECO:0000256" key="4">
    <source>
        <dbReference type="ARBA" id="ARBA00022692"/>
    </source>
</evidence>
<dbReference type="SUPFAM" id="SSF103473">
    <property type="entry name" value="MFS general substrate transporter"/>
    <property type="match status" value="1"/>
</dbReference>
<evidence type="ECO:0000256" key="5">
    <source>
        <dbReference type="ARBA" id="ARBA00022989"/>
    </source>
</evidence>
<feature type="transmembrane region" description="Helical" evidence="10">
    <location>
        <begin position="146"/>
        <end position="168"/>
    </location>
</feature>
<comment type="catalytic activity">
    <reaction evidence="7">
        <text>myo-inositol(out) + H(+)(out) = myo-inositol(in) + H(+)(in)</text>
        <dbReference type="Rhea" id="RHEA:60364"/>
        <dbReference type="ChEBI" id="CHEBI:15378"/>
        <dbReference type="ChEBI" id="CHEBI:17268"/>
    </reaction>
</comment>
<feature type="transmembrane region" description="Helical" evidence="10">
    <location>
        <begin position="304"/>
        <end position="326"/>
    </location>
</feature>
<keyword evidence="4 10" id="KW-0812">Transmembrane</keyword>
<reference evidence="12 13" key="1">
    <citation type="submission" date="2018-11" db="EMBL/GenBank/DDBJ databases">
        <title>Genome sequence of Apiotrichum porosum DSM 27194.</title>
        <authorList>
            <person name="Aliyu H."/>
            <person name="Gorte O."/>
            <person name="Ochsenreither K."/>
        </authorList>
    </citation>
    <scope>NUCLEOTIDE SEQUENCE [LARGE SCALE GENOMIC DNA]</scope>
    <source>
        <strain evidence="12 13">DSM 27194</strain>
    </source>
</reference>
<evidence type="ECO:0000256" key="2">
    <source>
        <dbReference type="ARBA" id="ARBA00010992"/>
    </source>
</evidence>
<evidence type="ECO:0000256" key="7">
    <source>
        <dbReference type="ARBA" id="ARBA00049119"/>
    </source>
</evidence>
<dbReference type="Gene3D" id="1.20.1250.20">
    <property type="entry name" value="MFS general substrate transporter like domains"/>
    <property type="match status" value="1"/>
</dbReference>
<dbReference type="InterPro" id="IPR005829">
    <property type="entry name" value="Sugar_transporter_CS"/>
</dbReference>
<protein>
    <recommendedName>
        <fullName evidence="11">Major facilitator superfamily (MFS) profile domain-containing protein</fullName>
    </recommendedName>
</protein>
<dbReference type="Pfam" id="PF00083">
    <property type="entry name" value="Sugar_tr"/>
    <property type="match status" value="1"/>
</dbReference>
<feature type="transmembrane region" description="Helical" evidence="10">
    <location>
        <begin position="338"/>
        <end position="359"/>
    </location>
</feature>
<keyword evidence="3 8" id="KW-0813">Transport</keyword>
<dbReference type="InterPro" id="IPR003663">
    <property type="entry name" value="Sugar/inositol_transpt"/>
</dbReference>
<name>A0A427Y0U4_9TREE</name>